<name>A0AA38LBT5_TAXCH</name>
<reference evidence="2 3" key="1">
    <citation type="journal article" date="2021" name="Nat. Plants">
        <title>The Taxus genome provides insights into paclitaxel biosynthesis.</title>
        <authorList>
            <person name="Xiong X."/>
            <person name="Gou J."/>
            <person name="Liao Q."/>
            <person name="Li Y."/>
            <person name="Zhou Q."/>
            <person name="Bi G."/>
            <person name="Li C."/>
            <person name="Du R."/>
            <person name="Wang X."/>
            <person name="Sun T."/>
            <person name="Guo L."/>
            <person name="Liang H."/>
            <person name="Lu P."/>
            <person name="Wu Y."/>
            <person name="Zhang Z."/>
            <person name="Ro D.K."/>
            <person name="Shang Y."/>
            <person name="Huang S."/>
            <person name="Yan J."/>
        </authorList>
    </citation>
    <scope>NUCLEOTIDE SEQUENCE [LARGE SCALE GENOMIC DNA]</scope>
    <source>
        <strain evidence="2">Ta-2019</strain>
    </source>
</reference>
<feature type="compositionally biased region" description="Basic and acidic residues" evidence="1">
    <location>
        <begin position="13"/>
        <end position="31"/>
    </location>
</feature>
<comment type="caution">
    <text evidence="2">The sequence shown here is derived from an EMBL/GenBank/DDBJ whole genome shotgun (WGS) entry which is preliminary data.</text>
</comment>
<feature type="non-terminal residue" evidence="2">
    <location>
        <position position="1"/>
    </location>
</feature>
<dbReference type="Proteomes" id="UP000824469">
    <property type="component" value="Unassembled WGS sequence"/>
</dbReference>
<sequence length="60" mass="7037">CIPEFQSFGALDRVPELRERSQSPRLRDEHAKRPRGRKTTVADHIREILKLRPSHYLGDT</sequence>
<gene>
    <name evidence="2" type="ORF">KI387_020957</name>
</gene>
<protein>
    <submittedName>
        <fullName evidence="2">Uncharacterized protein</fullName>
    </submittedName>
</protein>
<evidence type="ECO:0000313" key="3">
    <source>
        <dbReference type="Proteomes" id="UP000824469"/>
    </source>
</evidence>
<dbReference type="EMBL" id="JAHRHJ020000004">
    <property type="protein sequence ID" value="KAH9319188.1"/>
    <property type="molecule type" value="Genomic_DNA"/>
</dbReference>
<proteinExistence type="predicted"/>
<evidence type="ECO:0000256" key="1">
    <source>
        <dbReference type="SAM" id="MobiDB-lite"/>
    </source>
</evidence>
<dbReference type="AlphaFoldDB" id="A0AA38LBT5"/>
<keyword evidence="3" id="KW-1185">Reference proteome</keyword>
<feature type="non-terminal residue" evidence="2">
    <location>
        <position position="60"/>
    </location>
</feature>
<evidence type="ECO:0000313" key="2">
    <source>
        <dbReference type="EMBL" id="KAH9319188.1"/>
    </source>
</evidence>
<organism evidence="2 3">
    <name type="scientific">Taxus chinensis</name>
    <name type="common">Chinese yew</name>
    <name type="synonym">Taxus wallichiana var. chinensis</name>
    <dbReference type="NCBI Taxonomy" id="29808"/>
    <lineage>
        <taxon>Eukaryota</taxon>
        <taxon>Viridiplantae</taxon>
        <taxon>Streptophyta</taxon>
        <taxon>Embryophyta</taxon>
        <taxon>Tracheophyta</taxon>
        <taxon>Spermatophyta</taxon>
        <taxon>Pinopsida</taxon>
        <taxon>Pinidae</taxon>
        <taxon>Conifers II</taxon>
        <taxon>Cupressales</taxon>
        <taxon>Taxaceae</taxon>
        <taxon>Taxus</taxon>
    </lineage>
</organism>
<accession>A0AA38LBT5</accession>
<feature type="region of interest" description="Disordered" evidence="1">
    <location>
        <begin position="13"/>
        <end position="42"/>
    </location>
</feature>